<dbReference type="EMBL" id="FO117623">
    <property type="protein sequence ID" value="CCG05138.1"/>
    <property type="molecule type" value="Genomic_DNA"/>
</dbReference>
<feature type="transmembrane region" description="Helical" evidence="1">
    <location>
        <begin position="12"/>
        <end position="30"/>
    </location>
</feature>
<dbReference type="OrthoDB" id="338143at2"/>
<dbReference type="GO" id="GO:0051701">
    <property type="term" value="P:biological process involved in interaction with host"/>
    <property type="evidence" value="ECO:0007669"/>
    <property type="project" value="TreeGrafter"/>
</dbReference>
<dbReference type="PANTHER" id="PTHR33371:SF17">
    <property type="entry name" value="MCE-FAMILY PROTEIN MCE1B"/>
    <property type="match status" value="1"/>
</dbReference>
<name>H6RMV0_BLASD</name>
<feature type="domain" description="Mammalian cell entry C-terminal" evidence="3">
    <location>
        <begin position="126"/>
        <end position="310"/>
    </location>
</feature>
<dbReference type="NCBIfam" id="TIGR00996">
    <property type="entry name" value="Mtu_fam_mce"/>
    <property type="match status" value="1"/>
</dbReference>
<dbReference type="PANTHER" id="PTHR33371">
    <property type="entry name" value="INTERMEMBRANE PHOSPHOLIPID TRANSPORT SYSTEM BINDING PROTEIN MLAD-RELATED"/>
    <property type="match status" value="1"/>
</dbReference>
<dbReference type="Pfam" id="PF11887">
    <property type="entry name" value="Mce4_CUP1"/>
    <property type="match status" value="1"/>
</dbReference>
<protein>
    <submittedName>
        <fullName evidence="4">ABC-type transport system, Mce family protein</fullName>
    </submittedName>
</protein>
<accession>H6RMV0</accession>
<dbReference type="InterPro" id="IPR003399">
    <property type="entry name" value="Mce/MlaD"/>
</dbReference>
<dbReference type="InterPro" id="IPR005693">
    <property type="entry name" value="Mce"/>
</dbReference>
<keyword evidence="1" id="KW-0472">Membrane</keyword>
<dbReference type="HOGENOM" id="CLU_026704_1_0_11"/>
<reference evidence="5" key="2">
    <citation type="submission" date="2012-02" db="EMBL/GenBank/DDBJ databases">
        <title>Complete genome sequence of Blastococcus saxobsidens strain DD2.</title>
        <authorList>
            <person name="Genoscope."/>
        </authorList>
    </citation>
    <scope>NUCLEOTIDE SEQUENCE [LARGE SCALE GENOMIC DNA]</scope>
    <source>
        <strain evidence="5">DD2</strain>
    </source>
</reference>
<evidence type="ECO:0000313" key="4">
    <source>
        <dbReference type="EMBL" id="CCG05138.1"/>
    </source>
</evidence>
<dbReference type="GO" id="GO:0005576">
    <property type="term" value="C:extracellular region"/>
    <property type="evidence" value="ECO:0007669"/>
    <property type="project" value="TreeGrafter"/>
</dbReference>
<sequence length="354" mass="37095">MKGQFRGLGGPLVKLVAFGVVTMMAAYVLITTITNAGYGEQLTYTAQFTDVAGLVEGDEVRIAGVRVGQVAGIGLGEGTDRPVAEVELEVSAGVPLPKAVEATIRYRNLVGQRYIVLTEGEGSGGETLDEGAVIPLARTTNALDLTVLFGGFQPLLQALSPADVNRVSFEIIQVFQGEGGTVESLLAHVGSLTSSLADRDQVIGSVIDNLTTVMGTLAARDQQLSDLVVSLQQFVTGLAGDREVIFDSLQTIDQLAVATSGFLQDARAPLTADIEALDTLAGNLADTGDVVERFLQTAPAKLDLTTRTAINGSWFNFFMCRAGGTVTLPATPLDPNGQPVARAFEFESGAEGCN</sequence>
<keyword evidence="5" id="KW-1185">Reference proteome</keyword>
<dbReference type="KEGG" id="bsd:BLASA_4315"/>
<evidence type="ECO:0000259" key="3">
    <source>
        <dbReference type="Pfam" id="PF11887"/>
    </source>
</evidence>
<keyword evidence="1" id="KW-1133">Transmembrane helix</keyword>
<keyword evidence="1" id="KW-0812">Transmembrane</keyword>
<dbReference type="InterPro" id="IPR052336">
    <property type="entry name" value="MlaD_Phospholipid_Transporter"/>
</dbReference>
<dbReference type="Proteomes" id="UP000007517">
    <property type="component" value="Chromosome"/>
</dbReference>
<dbReference type="Pfam" id="PF02470">
    <property type="entry name" value="MlaD"/>
    <property type="match status" value="1"/>
</dbReference>
<feature type="domain" description="Mce/MlaD" evidence="2">
    <location>
        <begin position="42"/>
        <end position="120"/>
    </location>
</feature>
<proteinExistence type="predicted"/>
<evidence type="ECO:0000256" key="1">
    <source>
        <dbReference type="SAM" id="Phobius"/>
    </source>
</evidence>
<reference evidence="4 5" key="1">
    <citation type="journal article" date="2012" name="J. Bacteriol.">
        <title>Genome Sequence of Blastococcus saxobsidens DD2, a Stone-Inhabiting Bacterium.</title>
        <authorList>
            <person name="Chouaia B."/>
            <person name="Crotti E."/>
            <person name="Brusetti L."/>
            <person name="Daffonchio D."/>
            <person name="Essoussi I."/>
            <person name="Nouioui I."/>
            <person name="Sbissi I."/>
            <person name="Ghodhbane-Gtari F."/>
            <person name="Gtari M."/>
            <person name="Vacherie B."/>
            <person name="Barbe V."/>
            <person name="Medigue C."/>
            <person name="Gury J."/>
            <person name="Pujic P."/>
            <person name="Normand P."/>
        </authorList>
    </citation>
    <scope>NUCLEOTIDE SEQUENCE [LARGE SCALE GENOMIC DNA]</scope>
    <source>
        <strain evidence="4 5">DD2</strain>
    </source>
</reference>
<dbReference type="InterPro" id="IPR024516">
    <property type="entry name" value="Mce_C"/>
</dbReference>
<evidence type="ECO:0000259" key="2">
    <source>
        <dbReference type="Pfam" id="PF02470"/>
    </source>
</evidence>
<organism evidence="4 5">
    <name type="scientific">Blastococcus saxobsidens (strain DD2)</name>
    <dbReference type="NCBI Taxonomy" id="1146883"/>
    <lineage>
        <taxon>Bacteria</taxon>
        <taxon>Bacillati</taxon>
        <taxon>Actinomycetota</taxon>
        <taxon>Actinomycetes</taxon>
        <taxon>Geodermatophilales</taxon>
        <taxon>Geodermatophilaceae</taxon>
        <taxon>Blastococcus</taxon>
    </lineage>
</organism>
<evidence type="ECO:0000313" key="5">
    <source>
        <dbReference type="Proteomes" id="UP000007517"/>
    </source>
</evidence>
<dbReference type="STRING" id="1146883.BLASA_4315"/>
<gene>
    <name evidence="4" type="ordered locus">BLASA_4315</name>
</gene>
<dbReference type="AlphaFoldDB" id="H6RMV0"/>
<dbReference type="eggNOG" id="COG1463">
    <property type="taxonomic scope" value="Bacteria"/>
</dbReference>
<dbReference type="RefSeq" id="WP_014378009.1">
    <property type="nucleotide sequence ID" value="NC_016943.1"/>
</dbReference>